<comment type="function">
    <text evidence="7">Acts as an adapter for the XPO1/CRM1-mediated export of the 60S ribosomal subunit.</text>
</comment>
<keyword evidence="13" id="KW-1185">Reference proteome</keyword>
<keyword evidence="6 7" id="KW-0539">Nucleus</keyword>
<evidence type="ECO:0000259" key="9">
    <source>
        <dbReference type="Pfam" id="PF04981"/>
    </source>
</evidence>
<dbReference type="Proteomes" id="UP001055712">
    <property type="component" value="Unassembled WGS sequence"/>
</dbReference>
<sequence length="582" mass="64256">MEPAMFADVPGSGTFLPNQTQGLVLCCLCGTSIAPNPTNMCVNCIRTQVDITAGLQKQVTILWCKSCGRYLQPPKHWLKAELESKELLTYCIKRVRGLSKVKLVDAAFVWTEPHSMRIKVKLTIQAEVLNGAILQQAFVVEYVVERHMCTTCNRQNANPNAWVACVQVRQHVAHKRTFFFLEQLILKHGVDASCVNVKEMHEGVDFYFSNRAHATKFIDFLQTMVPIRYRHDKQLVSHDVHTSNYNYKYTFSVEVAPLCKDDLLCLPAKLAASLGNIGPVVVVTRVTNAITLTDPLTLRQAVLEANAFWRTPLRPIMTSRQLSEFYILDAEVVEPTGVYGHSGRYALASCEVARAADFGTNDQTFFARTHLGHLLHAGDTAVGYDVANANLVSSDLELAMHKGLTLPDVILVRKSYEDKRRRRRARGEQQQRAWRLKRLAVDVGEDDEAAAAAAAQLQQQHRGRGMSTLEQEQADMERFMQELEEDPEMRAQVALYKDPTFNPAAAAAAAQRQQVAMAESEDEEDGDVPQVPLEELLDDLAALGLEDEAEGGLQYGGANGGGRNPGAGGAAGGGGAADDMME</sequence>
<proteinExistence type="inferred from homology"/>
<dbReference type="EMBL" id="SIDB01000009">
    <property type="protein sequence ID" value="KAI3428208.1"/>
    <property type="molecule type" value="Genomic_DNA"/>
</dbReference>
<feature type="domain" description="60S ribosomal export protein NMD3 OB-fold" evidence="10">
    <location>
        <begin position="322"/>
        <end position="414"/>
    </location>
</feature>
<name>A0A9D4TKK8_CHLVU</name>
<evidence type="ECO:0000256" key="8">
    <source>
        <dbReference type="SAM" id="MobiDB-lite"/>
    </source>
</evidence>
<dbReference type="InterPro" id="IPR048898">
    <property type="entry name" value="OB_NMD3"/>
</dbReference>
<evidence type="ECO:0000259" key="10">
    <source>
        <dbReference type="Pfam" id="PF21192"/>
    </source>
</evidence>
<evidence type="ECO:0000256" key="5">
    <source>
        <dbReference type="ARBA" id="ARBA00022927"/>
    </source>
</evidence>
<keyword evidence="3 7" id="KW-0813">Transport</keyword>
<keyword evidence="5 7" id="KW-0653">Protein transport</keyword>
<dbReference type="GO" id="GO:0043023">
    <property type="term" value="F:ribosomal large subunit binding"/>
    <property type="evidence" value="ECO:0007669"/>
    <property type="project" value="InterPro"/>
</dbReference>
<evidence type="ECO:0000256" key="2">
    <source>
        <dbReference type="ARBA" id="ARBA00017035"/>
    </source>
</evidence>
<accession>A0A9D4TKK8</accession>
<evidence type="ECO:0000256" key="6">
    <source>
        <dbReference type="ARBA" id="ARBA00023242"/>
    </source>
</evidence>
<evidence type="ECO:0000313" key="12">
    <source>
        <dbReference type="EMBL" id="KAI3428208.1"/>
    </source>
</evidence>
<evidence type="ECO:0000256" key="1">
    <source>
        <dbReference type="ARBA" id="ARBA00009794"/>
    </source>
</evidence>
<dbReference type="PANTHER" id="PTHR12746">
    <property type="entry name" value="NONSENSE-MEDIATED MRNA DECAY PROTEIN 3"/>
    <property type="match status" value="1"/>
</dbReference>
<feature type="domain" description="Nmd3 N-terminal" evidence="9">
    <location>
        <begin position="26"/>
        <end position="255"/>
    </location>
</feature>
<comment type="subcellular location">
    <subcellularLocation>
        <location evidence="7">Cytoplasm</location>
    </subcellularLocation>
    <subcellularLocation>
        <location evidence="7">Nucleus</location>
    </subcellularLocation>
</comment>
<reference evidence="12" key="1">
    <citation type="journal article" date="2019" name="Plant J.">
        <title>Chlorella vulgaris genome assembly and annotation reveals the molecular basis for metabolic acclimation to high light conditions.</title>
        <authorList>
            <person name="Cecchin M."/>
            <person name="Marcolungo L."/>
            <person name="Rossato M."/>
            <person name="Girolomoni L."/>
            <person name="Cosentino E."/>
            <person name="Cuine S."/>
            <person name="Li-Beisson Y."/>
            <person name="Delledonne M."/>
            <person name="Ballottari M."/>
        </authorList>
    </citation>
    <scope>NUCLEOTIDE SEQUENCE</scope>
    <source>
        <strain evidence="12">211/11P</strain>
    </source>
</reference>
<dbReference type="InterPro" id="IPR039768">
    <property type="entry name" value="Nmd3"/>
</dbReference>
<dbReference type="GO" id="GO:0015031">
    <property type="term" value="P:protein transport"/>
    <property type="evidence" value="ECO:0007669"/>
    <property type="project" value="UniProtKB-KW"/>
</dbReference>
<protein>
    <recommendedName>
        <fullName evidence="2 7">60S ribosomal export protein NMD3</fullName>
    </recommendedName>
</protein>
<dbReference type="PANTHER" id="PTHR12746:SF2">
    <property type="entry name" value="60S RIBOSOMAL EXPORT PROTEIN NMD3"/>
    <property type="match status" value="1"/>
</dbReference>
<organism evidence="12 13">
    <name type="scientific">Chlorella vulgaris</name>
    <name type="common">Green alga</name>
    <dbReference type="NCBI Taxonomy" id="3077"/>
    <lineage>
        <taxon>Eukaryota</taxon>
        <taxon>Viridiplantae</taxon>
        <taxon>Chlorophyta</taxon>
        <taxon>core chlorophytes</taxon>
        <taxon>Trebouxiophyceae</taxon>
        <taxon>Chlorellales</taxon>
        <taxon>Chlorellaceae</taxon>
        <taxon>Chlorella clade</taxon>
        <taxon>Chlorella</taxon>
    </lineage>
</organism>
<reference evidence="12" key="2">
    <citation type="submission" date="2020-11" db="EMBL/GenBank/DDBJ databases">
        <authorList>
            <person name="Cecchin M."/>
            <person name="Marcolungo L."/>
            <person name="Rossato M."/>
            <person name="Girolomoni L."/>
            <person name="Cosentino E."/>
            <person name="Cuine S."/>
            <person name="Li-Beisson Y."/>
            <person name="Delledonne M."/>
            <person name="Ballottari M."/>
        </authorList>
    </citation>
    <scope>NUCLEOTIDE SEQUENCE</scope>
    <source>
        <strain evidence="12">211/11P</strain>
        <tissue evidence="12">Whole cell</tissue>
    </source>
</reference>
<dbReference type="OrthoDB" id="203821at2759"/>
<dbReference type="InterPro" id="IPR048899">
    <property type="entry name" value="NMD_SH3"/>
</dbReference>
<dbReference type="Pfam" id="PF04981">
    <property type="entry name" value="NMD3"/>
    <property type="match status" value="1"/>
</dbReference>
<dbReference type="GO" id="GO:0000055">
    <property type="term" value="P:ribosomal large subunit export from nucleus"/>
    <property type="evidence" value="ECO:0007669"/>
    <property type="project" value="TreeGrafter"/>
</dbReference>
<evidence type="ECO:0000313" key="13">
    <source>
        <dbReference type="Proteomes" id="UP001055712"/>
    </source>
</evidence>
<evidence type="ECO:0000256" key="4">
    <source>
        <dbReference type="ARBA" id="ARBA00022490"/>
    </source>
</evidence>
<dbReference type="Pfam" id="PF21192">
    <property type="entry name" value="OB_NMD3"/>
    <property type="match status" value="1"/>
</dbReference>
<dbReference type="InterPro" id="IPR007064">
    <property type="entry name" value="Nmd3_N"/>
</dbReference>
<feature type="region of interest" description="Disordered" evidence="8">
    <location>
        <begin position="545"/>
        <end position="582"/>
    </location>
</feature>
<keyword evidence="4 7" id="KW-0963">Cytoplasm</keyword>
<feature type="compositionally biased region" description="Gly residues" evidence="8">
    <location>
        <begin position="553"/>
        <end position="576"/>
    </location>
</feature>
<dbReference type="AlphaFoldDB" id="A0A9D4TKK8"/>
<dbReference type="Pfam" id="PF21193">
    <property type="entry name" value="NMD_SH3"/>
    <property type="match status" value="1"/>
</dbReference>
<feature type="domain" description="60S ribosomal export protein NMD3 SH3" evidence="11">
    <location>
        <begin position="258"/>
        <end position="304"/>
    </location>
</feature>
<evidence type="ECO:0000256" key="7">
    <source>
        <dbReference type="RuleBase" id="RU364108"/>
    </source>
</evidence>
<dbReference type="GO" id="GO:0005737">
    <property type="term" value="C:cytoplasm"/>
    <property type="evidence" value="ECO:0007669"/>
    <property type="project" value="UniProtKB-SubCell"/>
</dbReference>
<evidence type="ECO:0000259" key="11">
    <source>
        <dbReference type="Pfam" id="PF21193"/>
    </source>
</evidence>
<evidence type="ECO:0000256" key="3">
    <source>
        <dbReference type="ARBA" id="ARBA00022448"/>
    </source>
</evidence>
<comment type="caution">
    <text evidence="12">The sequence shown here is derived from an EMBL/GenBank/DDBJ whole genome shotgun (WGS) entry which is preliminary data.</text>
</comment>
<comment type="similarity">
    <text evidence="1 7">Belongs to the NMD3 family.</text>
</comment>
<dbReference type="GO" id="GO:0005634">
    <property type="term" value="C:nucleus"/>
    <property type="evidence" value="ECO:0007669"/>
    <property type="project" value="UniProtKB-SubCell"/>
</dbReference>
<gene>
    <name evidence="12" type="ORF">D9Q98_006588</name>
</gene>